<organism evidence="4 5">
    <name type="scientific">Thioalkalivibrio denitrificans</name>
    <dbReference type="NCBI Taxonomy" id="108003"/>
    <lineage>
        <taxon>Bacteria</taxon>
        <taxon>Pseudomonadati</taxon>
        <taxon>Pseudomonadota</taxon>
        <taxon>Gammaproteobacteria</taxon>
        <taxon>Chromatiales</taxon>
        <taxon>Ectothiorhodospiraceae</taxon>
        <taxon>Thioalkalivibrio</taxon>
    </lineage>
</organism>
<keyword evidence="3" id="KW-0472">Membrane</keyword>
<dbReference type="GO" id="GO:0008643">
    <property type="term" value="P:carbohydrate transport"/>
    <property type="evidence" value="ECO:0007669"/>
    <property type="project" value="InterPro"/>
</dbReference>
<feature type="transmembrane region" description="Helical" evidence="3">
    <location>
        <begin position="109"/>
        <end position="132"/>
    </location>
</feature>
<feature type="region of interest" description="Disordered" evidence="2">
    <location>
        <begin position="440"/>
        <end position="468"/>
    </location>
</feature>
<accession>A0A1V3NHG2</accession>
<reference evidence="4 5" key="1">
    <citation type="submission" date="2017-02" db="EMBL/GenBank/DDBJ databases">
        <title>Genomic diversity within the haloalkaliphilic genus Thioalkalivibrio.</title>
        <authorList>
            <person name="Ahn A.-C."/>
            <person name="Meier-Kolthoff J."/>
            <person name="Overmars L."/>
            <person name="Richter M."/>
            <person name="Woyke T."/>
            <person name="Sorokin D.Y."/>
            <person name="Muyzer G."/>
        </authorList>
    </citation>
    <scope>NUCLEOTIDE SEQUENCE [LARGE SCALE GENOMIC DNA]</scope>
    <source>
        <strain evidence="4 5">ALJD</strain>
    </source>
</reference>
<keyword evidence="3" id="KW-0812">Transmembrane</keyword>
<comment type="similarity">
    <text evidence="1">Belongs to the sodium:galactoside symporter (TC 2.A.2) family.</text>
</comment>
<dbReference type="STRING" id="108003.B1C78_08570"/>
<feature type="transmembrane region" description="Helical" evidence="3">
    <location>
        <begin position="397"/>
        <end position="421"/>
    </location>
</feature>
<protein>
    <submittedName>
        <fullName evidence="4">MFS transporter</fullName>
    </submittedName>
</protein>
<dbReference type="InterPro" id="IPR036259">
    <property type="entry name" value="MFS_trans_sf"/>
</dbReference>
<dbReference type="GO" id="GO:0005886">
    <property type="term" value="C:plasma membrane"/>
    <property type="evidence" value="ECO:0007669"/>
    <property type="project" value="TreeGrafter"/>
</dbReference>
<dbReference type="InterPro" id="IPR039672">
    <property type="entry name" value="MFS_2"/>
</dbReference>
<dbReference type="RefSeq" id="WP_077278773.1">
    <property type="nucleotide sequence ID" value="NZ_MVBK01000046.1"/>
</dbReference>
<dbReference type="AlphaFoldDB" id="A0A1V3NHG2"/>
<evidence type="ECO:0000256" key="1">
    <source>
        <dbReference type="ARBA" id="ARBA00009617"/>
    </source>
</evidence>
<dbReference type="PANTHER" id="PTHR11328">
    <property type="entry name" value="MAJOR FACILITATOR SUPERFAMILY DOMAIN-CONTAINING PROTEIN"/>
    <property type="match status" value="1"/>
</dbReference>
<dbReference type="Pfam" id="PF13347">
    <property type="entry name" value="MFS_2"/>
    <property type="match status" value="1"/>
</dbReference>
<proteinExistence type="inferred from homology"/>
<keyword evidence="3" id="KW-1133">Transmembrane helix</keyword>
<feature type="transmembrane region" description="Helical" evidence="3">
    <location>
        <begin position="313"/>
        <end position="333"/>
    </location>
</feature>
<feature type="transmembrane region" description="Helical" evidence="3">
    <location>
        <begin position="260"/>
        <end position="278"/>
    </location>
</feature>
<gene>
    <name evidence="4" type="ORF">B1C78_08570</name>
</gene>
<evidence type="ECO:0000313" key="4">
    <source>
        <dbReference type="EMBL" id="OOG24547.1"/>
    </source>
</evidence>
<evidence type="ECO:0000256" key="3">
    <source>
        <dbReference type="SAM" id="Phobius"/>
    </source>
</evidence>
<dbReference type="EMBL" id="MVBK01000046">
    <property type="protein sequence ID" value="OOG24547.1"/>
    <property type="molecule type" value="Genomic_DNA"/>
</dbReference>
<keyword evidence="5" id="KW-1185">Reference proteome</keyword>
<name>A0A1V3NHG2_9GAMM</name>
<dbReference type="Gene3D" id="1.20.1250.20">
    <property type="entry name" value="MFS general substrate transporter like domains"/>
    <property type="match status" value="2"/>
</dbReference>
<dbReference type="PANTHER" id="PTHR11328:SF24">
    <property type="entry name" value="MAJOR FACILITATOR SUPERFAMILY (MFS) PROFILE DOMAIN-CONTAINING PROTEIN"/>
    <property type="match status" value="1"/>
</dbReference>
<dbReference type="GO" id="GO:0015293">
    <property type="term" value="F:symporter activity"/>
    <property type="evidence" value="ECO:0007669"/>
    <property type="project" value="InterPro"/>
</dbReference>
<dbReference type="Proteomes" id="UP000189462">
    <property type="component" value="Unassembled WGS sequence"/>
</dbReference>
<sequence length="468" mass="50068">MNTQPNSVNTTTLLAYGLPGLPLAVLGLPLYVFVPAFYAEHFGIGLAAVGAALLAARLFDVVTDPLVGHLSDHTRSRFGRRRVWMAAGAPLLLIGASFLFMPVGTPGVAYLLTFSLLTYLGWTLVALPYTAWGAELSPDYHQRSRIAASREGFVIAGTLLAAAAPVLLGHGGDTGATLSSLTLWLWIMIPASLLLLLRRVHEPALRRAPMAWSHSWRILLGNAPFKRLLMAYVLNGTANALPATLFLLFVGHVLGAADMAGMLLLIYFAAGVLSLPLWLRLARITSKHRAWTISMLWACAVFLWVPFLSEGQVWAFAVICLLSGLSLGVDLALPSAIQADVVDLDTANGGGERAGVFFGLWGMATKLALALAVGIAFPLLQLAGFDPGAENSGSALLWLALLYAGLPVLLKLAATALIWHFPIDASAHARLRSHLANPTESLHEPIHSPSPHPAVSLDSGHRMRRHEA</sequence>
<feature type="transmembrane region" description="Helical" evidence="3">
    <location>
        <begin position="178"/>
        <end position="197"/>
    </location>
</feature>
<feature type="transmembrane region" description="Helical" evidence="3">
    <location>
        <begin position="44"/>
        <end position="62"/>
    </location>
</feature>
<feature type="transmembrane region" description="Helical" evidence="3">
    <location>
        <begin position="83"/>
        <end position="103"/>
    </location>
</feature>
<feature type="transmembrane region" description="Helical" evidence="3">
    <location>
        <begin position="354"/>
        <end position="377"/>
    </location>
</feature>
<comment type="caution">
    <text evidence="4">The sequence shown here is derived from an EMBL/GenBank/DDBJ whole genome shotgun (WGS) entry which is preliminary data.</text>
</comment>
<evidence type="ECO:0000256" key="2">
    <source>
        <dbReference type="SAM" id="MobiDB-lite"/>
    </source>
</evidence>
<feature type="transmembrane region" description="Helical" evidence="3">
    <location>
        <begin position="153"/>
        <end position="172"/>
    </location>
</feature>
<feature type="transmembrane region" description="Helical" evidence="3">
    <location>
        <begin position="12"/>
        <end position="38"/>
    </location>
</feature>
<feature type="transmembrane region" description="Helical" evidence="3">
    <location>
        <begin position="229"/>
        <end position="254"/>
    </location>
</feature>
<evidence type="ECO:0000313" key="5">
    <source>
        <dbReference type="Proteomes" id="UP000189462"/>
    </source>
</evidence>
<dbReference type="SUPFAM" id="SSF103473">
    <property type="entry name" value="MFS general substrate transporter"/>
    <property type="match status" value="1"/>
</dbReference>
<feature type="transmembrane region" description="Helical" evidence="3">
    <location>
        <begin position="290"/>
        <end position="307"/>
    </location>
</feature>
<dbReference type="OrthoDB" id="181905at2"/>